<dbReference type="RefSeq" id="WP_075078334.1">
    <property type="nucleotide sequence ID" value="NZ_BDCO01000002.1"/>
</dbReference>
<reference evidence="2" key="1">
    <citation type="journal article" date="2017" name="Genome Announc.">
        <title>Draft Genome Sequence of Terrimicrobium sacchariphilum NM-5T, a Facultative Anaerobic Soil Bacterium of the Class Spartobacteria.</title>
        <authorList>
            <person name="Qiu Y.L."/>
            <person name="Tourlousse D.M."/>
            <person name="Matsuura N."/>
            <person name="Ohashi A."/>
            <person name="Sekiguchi Y."/>
        </authorList>
    </citation>
    <scope>NUCLEOTIDE SEQUENCE [LARGE SCALE GENOMIC DNA]</scope>
    <source>
        <strain evidence="2">NM-5</strain>
    </source>
</reference>
<dbReference type="InParanoid" id="A0A146G513"/>
<dbReference type="EMBL" id="BDCO01000002">
    <property type="protein sequence ID" value="GAT32502.1"/>
    <property type="molecule type" value="Genomic_DNA"/>
</dbReference>
<protein>
    <submittedName>
        <fullName evidence="1">Uncharacterized protein</fullName>
    </submittedName>
</protein>
<accession>A0A146G513</accession>
<sequence>MIIENFRTIIVDLIPTLDVGIYAAGDVLFDRSILDIGNYANPGQNAVQKIRGRILSVGVLDKDDQGVTMDLCFLKADVSLGIVNAAPSITDADAENIVGFVTVAASKDLGGCRFGQADCDIRFSITGETLYLAGITLGAPTHTAFGLKFRIVLELEEGY</sequence>
<dbReference type="AlphaFoldDB" id="A0A146G513"/>
<name>A0A146G513_TERSA</name>
<dbReference type="STRING" id="690879.TSACC_2901"/>
<dbReference type="OrthoDB" id="9553392at2"/>
<comment type="caution">
    <text evidence="1">The sequence shown here is derived from an EMBL/GenBank/DDBJ whole genome shotgun (WGS) entry which is preliminary data.</text>
</comment>
<keyword evidence="2" id="KW-1185">Reference proteome</keyword>
<gene>
    <name evidence="1" type="ORF">TSACC_2901</name>
</gene>
<organism evidence="1 2">
    <name type="scientific">Terrimicrobium sacchariphilum</name>
    <dbReference type="NCBI Taxonomy" id="690879"/>
    <lineage>
        <taxon>Bacteria</taxon>
        <taxon>Pseudomonadati</taxon>
        <taxon>Verrucomicrobiota</taxon>
        <taxon>Terrimicrobiia</taxon>
        <taxon>Terrimicrobiales</taxon>
        <taxon>Terrimicrobiaceae</taxon>
        <taxon>Terrimicrobium</taxon>
    </lineage>
</organism>
<evidence type="ECO:0000313" key="1">
    <source>
        <dbReference type="EMBL" id="GAT32502.1"/>
    </source>
</evidence>
<evidence type="ECO:0000313" key="2">
    <source>
        <dbReference type="Proteomes" id="UP000076023"/>
    </source>
</evidence>
<proteinExistence type="predicted"/>
<dbReference type="Proteomes" id="UP000076023">
    <property type="component" value="Unassembled WGS sequence"/>
</dbReference>